<feature type="compositionally biased region" description="Low complexity" evidence="2">
    <location>
        <begin position="2008"/>
        <end position="2022"/>
    </location>
</feature>
<evidence type="ECO:0000313" key="5">
    <source>
        <dbReference type="Proteomes" id="UP000076407"/>
    </source>
</evidence>
<feature type="compositionally biased region" description="Polar residues" evidence="2">
    <location>
        <begin position="1259"/>
        <end position="1270"/>
    </location>
</feature>
<feature type="compositionally biased region" description="Low complexity" evidence="2">
    <location>
        <begin position="1496"/>
        <end position="1509"/>
    </location>
</feature>
<dbReference type="GO" id="GO:0045944">
    <property type="term" value="P:positive regulation of transcription by RNA polymerase II"/>
    <property type="evidence" value="ECO:0007669"/>
    <property type="project" value="TreeGrafter"/>
</dbReference>
<feature type="compositionally biased region" description="Low complexity" evidence="2">
    <location>
        <begin position="940"/>
        <end position="957"/>
    </location>
</feature>
<feature type="compositionally biased region" description="Gly residues" evidence="2">
    <location>
        <begin position="1035"/>
        <end position="1044"/>
    </location>
</feature>
<feature type="region of interest" description="Disordered" evidence="2">
    <location>
        <begin position="1"/>
        <end position="39"/>
    </location>
</feature>
<name>A0A182XNC9_ANOQN</name>
<feature type="compositionally biased region" description="Low complexity" evidence="2">
    <location>
        <begin position="63"/>
        <end position="97"/>
    </location>
</feature>
<feature type="compositionally biased region" description="Low complexity" evidence="2">
    <location>
        <begin position="1710"/>
        <end position="1751"/>
    </location>
</feature>
<feature type="region of interest" description="Disordered" evidence="2">
    <location>
        <begin position="1382"/>
        <end position="1442"/>
    </location>
</feature>
<accession>A0A182XNC9</accession>
<feature type="region of interest" description="Disordered" evidence="2">
    <location>
        <begin position="1619"/>
        <end position="1656"/>
    </location>
</feature>
<feature type="coiled-coil region" evidence="1">
    <location>
        <begin position="413"/>
        <end position="450"/>
    </location>
</feature>
<feature type="region of interest" description="Disordered" evidence="2">
    <location>
        <begin position="63"/>
        <end position="115"/>
    </location>
</feature>
<feature type="region of interest" description="Disordered" evidence="2">
    <location>
        <begin position="382"/>
        <end position="411"/>
    </location>
</feature>
<feature type="compositionally biased region" description="Polar residues" evidence="2">
    <location>
        <begin position="393"/>
        <end position="405"/>
    </location>
</feature>
<feature type="compositionally biased region" description="Low complexity" evidence="2">
    <location>
        <begin position="1209"/>
        <end position="1229"/>
    </location>
</feature>
<feature type="region of interest" description="Disordered" evidence="2">
    <location>
        <begin position="686"/>
        <end position="790"/>
    </location>
</feature>
<feature type="region of interest" description="Disordered" evidence="2">
    <location>
        <begin position="1496"/>
        <end position="1520"/>
    </location>
</feature>
<feature type="compositionally biased region" description="Gly residues" evidence="2">
    <location>
        <begin position="2140"/>
        <end position="2155"/>
    </location>
</feature>
<feature type="compositionally biased region" description="Polar residues" evidence="2">
    <location>
        <begin position="299"/>
        <end position="310"/>
    </location>
</feature>
<feature type="compositionally biased region" description="Acidic residues" evidence="2">
    <location>
        <begin position="633"/>
        <end position="644"/>
    </location>
</feature>
<sequence>MAPGSSNNQNNNRQTGTKPKSKASKKNAVPQEIVAPTRRDQLQQQLNVLVDWATVSGASSVVQNNNTQQQPQQQHFSGVQHPPTSGQQQHQQQSQGQNVLLKPRNNRTPGEGTCYEIDNLSLQDNSRYIPVRPIVRRNLLNESASGEQNEPHNTAVGVVIPTTPNSALQQTFRLNEGASASGSGGPIGSTHSVNNLLHSGASAGHSASGGASSTGVIPKQQHILNPLLLLQQQQQQQLHQQQQQTGQTRSTSSPLSYRVPDGASQNQLNLNKNSNHQQQQQQQQHQQQYNQPHLATAAVPSTSSGSRYGSATLPFNTAGATVEETLNQIQEYIKLTTNLISSVQIDNVSGVGRRQQIQRSMGDESCYFVPINSATLEDVRHSDTELNGGPRPQSVQSISTNQSTTPVPPSASCDELRYRMETQSKNMQALKEQQAHLLRLQQAARQQLQEMESIRHMHSASVAPPIESFQTVEQVQDGIGSIMERMRVLSTFIQNQQELSNMLGPEHDADVMADQVILQQKFAELRDKKSQMHNLVSELQNLNMDANRQFDGEAVAVPAEPRNVPIELTHAPAPASDARNATKIFLNGGGSTMEGTSGGLNPVATVEGMSVPAHRQLGEEQRANGHMASSAAVDEEDDEGQLNEEEASVLNGTADMLSEKINEINAMKSQLRRLKEMMDTVKLIEMKTGHESIDEEEEDEEDAPEDEEEGDDEEEEGATAIAMQQQQQQQQQQQPPHARSSRSRSRSMSSAPITLLPDGTTIPNEADGSELSNQEREQLNKRVEALHAMTQDLREQAKSIAAERDRLKHARNDLHKRRNNVMELQQQAQHQSTEKLTNHVASFVSLAGPSGRVPAGPKERQQMELKAELEQKRRELERIEKMTQSIKKNTELSRSAATEGVGAHEPTTSAHDPKPAGPSSVVSSSVESCSGGAGSHHRGTPSTHTTIPPAPAPSAISGSLQNNTAGSNATNDSKTNSADSGVTSDIFAHAQLESASYQSSSTRSFPPPMPDICNRNAAADRYRMKRSELDADGAPVGGGGGGAAGARDHRGSSPWPVFGTSGGAGGLSSSNTGPHSPHYGHPYGPGMHDLSHHAPGAGYVGVGVGAYGSSWSTGGGPYGVAANLLPPHAATPNTPPDPIVFQHIMQTQQMLMNSITQCNQLLWIQQREINNLNNAVLLLQERILGTNSSMLLHETHGPPMAATLIRAESTPPNNSSLNASNAAATTASSMYTRARSEQPMMSHQQSSPYHHPHALHHPTPSSMLQSMPPFTQQPPYSPHAAMPPNHALMSPQPLVPNASQCLPNQPLPRNNTNPLAGQAGLPPSGASAGRLRSSVRPLNINTLNNALYDEQSGGGGGGVAAGTDVGLANEYGNTGSVAPNMINNLCSSSSQPATPTPAMGQQQQQQQPHHHQPHSSSSLRFGQNYNNLNNTVNNNLSNANMQNNHNLYSQQQQQQPESSSQQQTQALNNQVLPGVRANNYWDNFRSYSRQNLLSSNSCKSNEESCSQSGSAGGGGSGGSGGAVGSGGVAGAGAGNGIGCAGSGTVSGGGGGAGFSGGSAGGGTGCNTINNQLQRNNSNASNQYMNNQSNKYQQSLNITRNNSLSNANQANSAGLCQELDSSMSHGYHPNQDGSMTDDCAGQMVDHHHQQQQQQVVQQQAPLPNVGGQPMQGARAAQQTFQSQQPILPGRQQHRGQPVGTVQAQHPYGHTHQPSVQPQSVQSQHSSSGLVHQPSPHQQQIAPQQQQHQQQQAHSHHAPLNQSNSLDLGELQFHTNPINLGLANKTHPKASGHKKYPLSLRSCRDAGAGGEGSSGCYVSGGGDMNLASTCTYQHDSKSTSKLFEALKENVYQEVKNLITANESRPHFLIQLFRELQLISSDPLRQRTLQSIQELYNRYIESTLQEENHVNNVGSNNLLASSGLANMPEGVNVGGESINAEQPRNTPPREQRSEESTVELEVVQNYTNLRQQQQQQQQQQYHYIPAAGSDQTGGNLPATSAGEVLAGGSLPNAPSTSSNSPPGAGRRLSAVRPLNQEQLVPLAVANSEIINIIMGDIVSVINSVDYINDSVLFKIAGVICNHATGGASMDYGQPSGDAGQQHHHHHHHQHHYHHHHARTGQSPAASLLAAASFLSAQGDDPQAGGGDMSSGAAGAGSAGGDVFSREDFLRHLESWNRTDKDEFISNLENFLNNILLRSSAVEGEEGDEEEDAITGVPLSVGGQQSAAYVNEVLPDGAIGYEGGTAGNPGGSDVGGNGNGIVPFSGEEQRPLESAVVVSSSSSNVVYSSTTYDLAEADQVCDMENPSGNSMAAGGPSGGASSAAIEHPTGGTNFDDRWTVVVQKKPATSAVEEQQVGANGRDEGRTQPRMGGMQQQQQQQQQTHGGMNGGPSSTNGNIPPGGGGNNGNNINNNWQSEEVADEHLEQTEPWPLLPCSNRPTVGGCRPEATGSRTNGWPGSGTVVVPRASLVASVQLLLVNDNSSLL</sequence>
<evidence type="ECO:0000259" key="3">
    <source>
        <dbReference type="Pfam" id="PF15717"/>
    </source>
</evidence>
<feature type="compositionally biased region" description="Polar residues" evidence="2">
    <location>
        <begin position="958"/>
        <end position="981"/>
    </location>
</feature>
<feature type="compositionally biased region" description="Polar residues" evidence="2">
    <location>
        <begin position="245"/>
        <end position="255"/>
    </location>
</feature>
<feature type="region of interest" description="Disordered" evidence="2">
    <location>
        <begin position="1924"/>
        <end position="1955"/>
    </location>
</feature>
<feature type="region of interest" description="Disordered" evidence="2">
    <location>
        <begin position="1661"/>
        <end position="1680"/>
    </location>
</feature>
<dbReference type="Proteomes" id="UP000076407">
    <property type="component" value="Unassembled WGS sequence"/>
</dbReference>
<dbReference type="STRING" id="34691.A0A182XNC9"/>
<proteinExistence type="predicted"/>
<feature type="compositionally biased region" description="Basic residues" evidence="2">
    <location>
        <begin position="2098"/>
        <end position="2115"/>
    </location>
</feature>
<keyword evidence="5" id="KW-1185">Reference proteome</keyword>
<feature type="compositionally biased region" description="Low complexity" evidence="2">
    <location>
        <begin position="235"/>
        <end position="244"/>
    </location>
</feature>
<feature type="compositionally biased region" description="Acidic residues" evidence="2">
    <location>
        <begin position="693"/>
        <end position="717"/>
    </location>
</feature>
<feature type="region of interest" description="Disordered" evidence="2">
    <location>
        <begin position="1983"/>
        <end position="2025"/>
    </location>
</feature>
<dbReference type="InterPro" id="IPR051647">
    <property type="entry name" value="Mediator_comp_sub12"/>
</dbReference>
<feature type="region of interest" description="Disordered" evidence="2">
    <location>
        <begin position="2135"/>
        <end position="2155"/>
    </location>
</feature>
<feature type="region of interest" description="Disordered" evidence="2">
    <location>
        <begin position="235"/>
        <end position="310"/>
    </location>
</feature>
<feature type="compositionally biased region" description="Low complexity" evidence="2">
    <location>
        <begin position="198"/>
        <end position="213"/>
    </location>
</feature>
<feature type="compositionally biased region" description="Low complexity" evidence="2">
    <location>
        <begin position="2303"/>
        <end position="2320"/>
    </location>
</feature>
<dbReference type="GO" id="GO:0016592">
    <property type="term" value="C:mediator complex"/>
    <property type="evidence" value="ECO:0007669"/>
    <property type="project" value="TreeGrafter"/>
</dbReference>
<feature type="compositionally biased region" description="Polar residues" evidence="2">
    <location>
        <begin position="1297"/>
        <end position="1315"/>
    </location>
</feature>
<dbReference type="PANTHER" id="PTHR46007">
    <property type="entry name" value="MEDIATOR OF RNA POLYMERASE II TRANSCRIPTION SUBUNIT 12"/>
    <property type="match status" value="1"/>
</dbReference>
<feature type="compositionally biased region" description="Low complexity" evidence="2">
    <location>
        <begin position="264"/>
        <end position="291"/>
    </location>
</feature>
<feature type="region of interest" description="Disordered" evidence="2">
    <location>
        <begin position="1687"/>
        <end position="1761"/>
    </location>
</feature>
<dbReference type="Pfam" id="PF15717">
    <property type="entry name" value="PCM1_C"/>
    <property type="match status" value="1"/>
</dbReference>
<reference evidence="4" key="1">
    <citation type="submission" date="2020-05" db="UniProtKB">
        <authorList>
            <consortium name="EnsemblMetazoa"/>
        </authorList>
    </citation>
    <scope>IDENTIFICATION</scope>
    <source>
        <strain evidence="4">SANGQUA</strain>
    </source>
</reference>
<feature type="compositionally biased region" description="Low complexity" evidence="2">
    <location>
        <begin position="724"/>
        <end position="734"/>
    </location>
</feature>
<feature type="region of interest" description="Disordered" evidence="2">
    <location>
        <begin position="846"/>
        <end position="981"/>
    </location>
</feature>
<feature type="region of interest" description="Disordered" evidence="2">
    <location>
        <begin position="176"/>
        <end position="216"/>
    </location>
</feature>
<feature type="domain" description="Pericentriolar material 1 protein C-terminal" evidence="3">
    <location>
        <begin position="1839"/>
        <end position="1919"/>
    </location>
</feature>
<dbReference type="VEuPathDB" id="VectorBase:AQUA011379"/>
<feature type="compositionally biased region" description="Low complexity" evidence="2">
    <location>
        <begin position="1414"/>
        <end position="1442"/>
    </location>
</feature>
<dbReference type="InterPro" id="IPR031446">
    <property type="entry name" value="PCM1_C"/>
</dbReference>
<evidence type="ECO:0000313" key="4">
    <source>
        <dbReference type="EnsemblMetazoa" id="AQUA011379-PA"/>
    </source>
</evidence>
<dbReference type="EnsemblMetazoa" id="AQUA011379-RA">
    <property type="protein sequence ID" value="AQUA011379-PA"/>
    <property type="gene ID" value="AQUA011379"/>
</dbReference>
<organism evidence="4 5">
    <name type="scientific">Anopheles quadriannulatus</name>
    <name type="common">Mosquito</name>
    <dbReference type="NCBI Taxonomy" id="34691"/>
    <lineage>
        <taxon>Eukaryota</taxon>
        <taxon>Metazoa</taxon>
        <taxon>Ecdysozoa</taxon>
        <taxon>Arthropoda</taxon>
        <taxon>Hexapoda</taxon>
        <taxon>Insecta</taxon>
        <taxon>Pterygota</taxon>
        <taxon>Neoptera</taxon>
        <taxon>Endopterygota</taxon>
        <taxon>Diptera</taxon>
        <taxon>Nematocera</taxon>
        <taxon>Culicoidea</taxon>
        <taxon>Culicidae</taxon>
        <taxon>Anophelinae</taxon>
        <taxon>Anopheles</taxon>
    </lineage>
</organism>
<feature type="region of interest" description="Disordered" evidence="2">
    <location>
        <begin position="1030"/>
        <end position="1052"/>
    </location>
</feature>
<dbReference type="PANTHER" id="PTHR46007:SF8">
    <property type="entry name" value="C2H2-TYPE DOMAIN-CONTAINING PROTEIN"/>
    <property type="match status" value="1"/>
</dbReference>
<evidence type="ECO:0000256" key="2">
    <source>
        <dbReference type="SAM" id="MobiDB-lite"/>
    </source>
</evidence>
<feature type="region of interest" description="Disordered" evidence="2">
    <location>
        <begin position="2299"/>
        <end position="2409"/>
    </location>
</feature>
<feature type="region of interest" description="Disordered" evidence="2">
    <location>
        <begin position="1208"/>
        <end position="1331"/>
    </location>
</feature>
<feature type="compositionally biased region" description="Polar residues" evidence="2">
    <location>
        <begin position="1986"/>
        <end position="1995"/>
    </location>
</feature>
<feature type="compositionally biased region" description="Basic and acidic residues" evidence="2">
    <location>
        <begin position="773"/>
        <end position="785"/>
    </location>
</feature>
<feature type="compositionally biased region" description="Gly residues" evidence="2">
    <location>
        <begin position="1510"/>
        <end position="1520"/>
    </location>
</feature>
<feature type="compositionally biased region" description="Basic and acidic residues" evidence="2">
    <location>
        <begin position="857"/>
        <end position="881"/>
    </location>
</feature>
<feature type="compositionally biased region" description="Low complexity" evidence="2">
    <location>
        <begin position="919"/>
        <end position="930"/>
    </location>
</feature>
<feature type="compositionally biased region" description="Polar residues" evidence="2">
    <location>
        <begin position="1"/>
        <end position="18"/>
    </location>
</feature>
<dbReference type="GO" id="GO:0003713">
    <property type="term" value="F:transcription coactivator activity"/>
    <property type="evidence" value="ECO:0007669"/>
    <property type="project" value="TreeGrafter"/>
</dbReference>
<feature type="region of interest" description="Disordered" evidence="2">
    <location>
        <begin position="2088"/>
        <end position="2118"/>
    </location>
</feature>
<feature type="region of interest" description="Disordered" evidence="2">
    <location>
        <begin position="621"/>
        <end position="644"/>
    </location>
</feature>
<evidence type="ECO:0000256" key="1">
    <source>
        <dbReference type="SAM" id="Coils"/>
    </source>
</evidence>
<keyword evidence="1" id="KW-0175">Coiled coil</keyword>
<feature type="compositionally biased region" description="Polar residues" evidence="2">
    <location>
        <begin position="882"/>
        <end position="896"/>
    </location>
</feature>
<protein>
    <recommendedName>
        <fullName evidence="3">Pericentriolar material 1 protein C-terminal domain-containing protein</fullName>
    </recommendedName>
</protein>